<dbReference type="Proteomes" id="UP000198983">
    <property type="component" value="Chromosome I"/>
</dbReference>
<dbReference type="InterPro" id="IPR011112">
    <property type="entry name" value="Rho-like_N"/>
</dbReference>
<dbReference type="AlphaFoldDB" id="A0A1H1TF00"/>
<protein>
    <submittedName>
        <fullName evidence="3">Rho termination factor, N-terminal domain</fullName>
    </submittedName>
</protein>
<keyword evidence="4" id="KW-1185">Reference proteome</keyword>
<gene>
    <name evidence="3" type="ORF">SAMN04489717_3173</name>
</gene>
<feature type="region of interest" description="Disordered" evidence="1">
    <location>
        <begin position="1"/>
        <end position="91"/>
    </location>
</feature>
<dbReference type="RefSeq" id="WP_092654437.1">
    <property type="nucleotide sequence ID" value="NZ_LT629732.1"/>
</dbReference>
<feature type="domain" description="Rho termination factor-like N-terminal" evidence="2">
    <location>
        <begin position="55"/>
        <end position="90"/>
    </location>
</feature>
<proteinExistence type="predicted"/>
<feature type="compositionally biased region" description="Basic and acidic residues" evidence="1">
    <location>
        <begin position="1"/>
        <end position="10"/>
    </location>
</feature>
<organism evidence="3 4">
    <name type="scientific">Actinopolymorpha singaporensis</name>
    <dbReference type="NCBI Taxonomy" id="117157"/>
    <lineage>
        <taxon>Bacteria</taxon>
        <taxon>Bacillati</taxon>
        <taxon>Actinomycetota</taxon>
        <taxon>Actinomycetes</taxon>
        <taxon>Propionibacteriales</taxon>
        <taxon>Actinopolymorphaceae</taxon>
        <taxon>Actinopolymorpha</taxon>
    </lineage>
</organism>
<evidence type="ECO:0000313" key="3">
    <source>
        <dbReference type="EMBL" id="SDS58793.1"/>
    </source>
</evidence>
<dbReference type="STRING" id="117157.SAMN04489717_3173"/>
<dbReference type="Pfam" id="PF07498">
    <property type="entry name" value="Rho_N"/>
    <property type="match status" value="1"/>
</dbReference>
<dbReference type="GO" id="GO:0006353">
    <property type="term" value="P:DNA-templated transcription termination"/>
    <property type="evidence" value="ECO:0007669"/>
    <property type="project" value="InterPro"/>
</dbReference>
<evidence type="ECO:0000313" key="4">
    <source>
        <dbReference type="Proteomes" id="UP000198983"/>
    </source>
</evidence>
<feature type="compositionally biased region" description="Basic and acidic residues" evidence="1">
    <location>
        <begin position="47"/>
        <end position="74"/>
    </location>
</feature>
<evidence type="ECO:0000256" key="1">
    <source>
        <dbReference type="SAM" id="MobiDB-lite"/>
    </source>
</evidence>
<accession>A0A1H1TF00</accession>
<dbReference type="EMBL" id="LT629732">
    <property type="protein sequence ID" value="SDS58793.1"/>
    <property type="molecule type" value="Genomic_DNA"/>
</dbReference>
<name>A0A1H1TF00_9ACTN</name>
<sequence>MTRKQTEAARRNVQKAQAGARKKKTISKLSPKTRSELGKQGAAARKRGGEPGHRLEDRTRQDLYAEASKLDIPGRSKMGKGDLIQAIRRAR</sequence>
<dbReference type="InterPro" id="IPR036269">
    <property type="entry name" value="Rho_N_sf"/>
</dbReference>
<dbReference type="Gene3D" id="1.10.720.10">
    <property type="match status" value="1"/>
</dbReference>
<evidence type="ECO:0000259" key="2">
    <source>
        <dbReference type="Pfam" id="PF07498"/>
    </source>
</evidence>
<dbReference type="SUPFAM" id="SSF68912">
    <property type="entry name" value="Rho N-terminal domain-like"/>
    <property type="match status" value="1"/>
</dbReference>
<reference evidence="3 4" key="1">
    <citation type="submission" date="2016-10" db="EMBL/GenBank/DDBJ databases">
        <authorList>
            <person name="de Groot N.N."/>
        </authorList>
    </citation>
    <scope>NUCLEOTIDE SEQUENCE [LARGE SCALE GENOMIC DNA]</scope>
    <source>
        <strain evidence="3 4">DSM 22024</strain>
    </source>
</reference>
<dbReference type="OrthoDB" id="791686at2"/>